<reference evidence="1" key="1">
    <citation type="submission" date="2020-08" db="EMBL/GenBank/DDBJ databases">
        <title>Whole genome shotgun sequence of Polymorphospora rubra NBRC 101157.</title>
        <authorList>
            <person name="Komaki H."/>
            <person name="Tamura T."/>
        </authorList>
    </citation>
    <scope>NUCLEOTIDE SEQUENCE</scope>
    <source>
        <strain evidence="1">NBRC 101157</strain>
    </source>
</reference>
<organism evidence="1 2">
    <name type="scientific">Polymorphospora rubra</name>
    <dbReference type="NCBI Taxonomy" id="338584"/>
    <lineage>
        <taxon>Bacteria</taxon>
        <taxon>Bacillati</taxon>
        <taxon>Actinomycetota</taxon>
        <taxon>Actinomycetes</taxon>
        <taxon>Micromonosporales</taxon>
        <taxon>Micromonosporaceae</taxon>
        <taxon>Polymorphospora</taxon>
    </lineage>
</organism>
<dbReference type="Pfam" id="PF19740">
    <property type="entry name" value="DUF6229"/>
    <property type="match status" value="1"/>
</dbReference>
<dbReference type="AlphaFoldDB" id="A0A810N9M8"/>
<gene>
    <name evidence="1" type="ORF">Prubr_71270</name>
</gene>
<dbReference type="InterPro" id="IPR046197">
    <property type="entry name" value="DUF6229"/>
</dbReference>
<protein>
    <submittedName>
        <fullName evidence="1">Uncharacterized protein</fullName>
    </submittedName>
</protein>
<dbReference type="EMBL" id="AP023359">
    <property type="protein sequence ID" value="BCJ70106.1"/>
    <property type="molecule type" value="Genomic_DNA"/>
</dbReference>
<keyword evidence="2" id="KW-1185">Reference proteome</keyword>
<dbReference type="KEGG" id="pry:Prubr_71270"/>
<dbReference type="Proteomes" id="UP000680866">
    <property type="component" value="Chromosome"/>
</dbReference>
<name>A0A810N9M8_9ACTN</name>
<sequence>MSTLAPERADEIIKSWLTGTDPVDGWDNPAGPLFLGGKYAEADITATGSGGGATDGITGCGWCTGSICNGFQVHCR</sequence>
<accession>A0A810N9M8</accession>
<dbReference type="RefSeq" id="WP_212819807.1">
    <property type="nucleotide sequence ID" value="NZ_AP023359.1"/>
</dbReference>
<evidence type="ECO:0000313" key="2">
    <source>
        <dbReference type="Proteomes" id="UP000680866"/>
    </source>
</evidence>
<proteinExistence type="predicted"/>
<evidence type="ECO:0000313" key="1">
    <source>
        <dbReference type="EMBL" id="BCJ70106.1"/>
    </source>
</evidence>